<sequence length="54" mass="5728">MTDDDEKSNATPLAILAIVGVGLLETSDPYLGVQNIDYNNSVSTASDEKSVNLE</sequence>
<dbReference type="Proteomes" id="UP000177625">
    <property type="component" value="Unassembled WGS sequence"/>
</dbReference>
<dbReference type="EMBL" id="FJVC01000440">
    <property type="protein sequence ID" value="CZT50700.1"/>
    <property type="molecule type" value="Genomic_DNA"/>
</dbReference>
<gene>
    <name evidence="1" type="ORF">RSE6_11733</name>
</gene>
<evidence type="ECO:0000313" key="1">
    <source>
        <dbReference type="EMBL" id="CZT50700.1"/>
    </source>
</evidence>
<name>A0A1E1MNM6_RHYSE</name>
<dbReference type="AlphaFoldDB" id="A0A1E1MNM6"/>
<evidence type="ECO:0000313" key="2">
    <source>
        <dbReference type="Proteomes" id="UP000177625"/>
    </source>
</evidence>
<reference evidence="2" key="1">
    <citation type="submission" date="2016-03" db="EMBL/GenBank/DDBJ databases">
        <authorList>
            <person name="Guldener U."/>
        </authorList>
    </citation>
    <scope>NUCLEOTIDE SEQUENCE [LARGE SCALE GENOMIC DNA]</scope>
</reference>
<organism evidence="1 2">
    <name type="scientific">Rhynchosporium secalis</name>
    <name type="common">Barley scald fungus</name>
    <dbReference type="NCBI Taxonomy" id="38038"/>
    <lineage>
        <taxon>Eukaryota</taxon>
        <taxon>Fungi</taxon>
        <taxon>Dikarya</taxon>
        <taxon>Ascomycota</taxon>
        <taxon>Pezizomycotina</taxon>
        <taxon>Leotiomycetes</taxon>
        <taxon>Helotiales</taxon>
        <taxon>Ploettnerulaceae</taxon>
        <taxon>Rhynchosporium</taxon>
    </lineage>
</organism>
<proteinExistence type="predicted"/>
<protein>
    <submittedName>
        <fullName evidence="1">Uncharacterized protein</fullName>
    </submittedName>
</protein>
<accession>A0A1E1MNM6</accession>
<keyword evidence="2" id="KW-1185">Reference proteome</keyword>